<name>A0A493TEA6_ANAPP</name>
<evidence type="ECO:0000259" key="9">
    <source>
        <dbReference type="PROSITE" id="PS50071"/>
    </source>
</evidence>
<dbReference type="GO" id="GO:0001655">
    <property type="term" value="P:urogenital system development"/>
    <property type="evidence" value="ECO:0007669"/>
    <property type="project" value="Ensembl"/>
</dbReference>
<dbReference type="InterPro" id="IPR009057">
    <property type="entry name" value="Homeodomain-like_sf"/>
</dbReference>
<evidence type="ECO:0000256" key="1">
    <source>
        <dbReference type="ARBA" id="ARBA00004123"/>
    </source>
</evidence>
<dbReference type="GO" id="GO:0035907">
    <property type="term" value="P:dorsal aorta development"/>
    <property type="evidence" value="ECO:0007669"/>
    <property type="project" value="Ensembl"/>
</dbReference>
<dbReference type="GO" id="GO:0005829">
    <property type="term" value="C:cytosol"/>
    <property type="evidence" value="ECO:0007669"/>
    <property type="project" value="Ensembl"/>
</dbReference>
<feature type="compositionally biased region" description="Basic and acidic residues" evidence="7">
    <location>
        <begin position="41"/>
        <end position="54"/>
    </location>
</feature>
<dbReference type="GO" id="GO:0000978">
    <property type="term" value="F:RNA polymerase II cis-regulatory region sequence-specific DNA binding"/>
    <property type="evidence" value="ECO:0007669"/>
    <property type="project" value="Ensembl"/>
</dbReference>
<dbReference type="GO" id="GO:0010629">
    <property type="term" value="P:negative regulation of gene expression"/>
    <property type="evidence" value="ECO:0007669"/>
    <property type="project" value="Ensembl"/>
</dbReference>
<dbReference type="STRING" id="8840.ENSAPLP00000024179"/>
<dbReference type="InterPro" id="IPR020479">
    <property type="entry name" value="HD_metazoa"/>
</dbReference>
<reference evidence="10" key="2">
    <citation type="submission" date="2025-08" db="UniProtKB">
        <authorList>
            <consortium name="Ensembl"/>
        </authorList>
    </citation>
    <scope>IDENTIFICATION</scope>
</reference>
<dbReference type="GO" id="GO:0004879">
    <property type="term" value="F:nuclear receptor activity"/>
    <property type="evidence" value="ECO:0007669"/>
    <property type="project" value="Ensembl"/>
</dbReference>
<dbReference type="GO" id="GO:0001756">
    <property type="term" value="P:somitogenesis"/>
    <property type="evidence" value="ECO:0007669"/>
    <property type="project" value="Ensembl"/>
</dbReference>
<evidence type="ECO:0000313" key="10">
    <source>
        <dbReference type="Ensembl" id="ENSAPLP00000024179.1"/>
    </source>
</evidence>
<dbReference type="GO" id="GO:0008584">
    <property type="term" value="P:male gonad development"/>
    <property type="evidence" value="ECO:0007669"/>
    <property type="project" value="Ensembl"/>
</dbReference>
<feature type="region of interest" description="Disordered" evidence="7">
    <location>
        <begin position="177"/>
        <end position="201"/>
    </location>
</feature>
<keyword evidence="8" id="KW-1133">Transmembrane helix</keyword>
<dbReference type="Ensembl" id="ENSAPLT00000042054.1">
    <property type="protein sequence ID" value="ENSAPLP00000024179.1"/>
    <property type="gene ID" value="ENSAPLG00000028169.1"/>
</dbReference>
<organism evidence="10 11">
    <name type="scientific">Anas platyrhynchos platyrhynchos</name>
    <name type="common">Northern mallard</name>
    <dbReference type="NCBI Taxonomy" id="8840"/>
    <lineage>
        <taxon>Eukaryota</taxon>
        <taxon>Metazoa</taxon>
        <taxon>Chordata</taxon>
        <taxon>Craniata</taxon>
        <taxon>Vertebrata</taxon>
        <taxon>Euteleostomi</taxon>
        <taxon>Archelosauria</taxon>
        <taxon>Archosauria</taxon>
        <taxon>Dinosauria</taxon>
        <taxon>Saurischia</taxon>
        <taxon>Theropoda</taxon>
        <taxon>Coelurosauria</taxon>
        <taxon>Aves</taxon>
        <taxon>Neognathae</taxon>
        <taxon>Galloanserae</taxon>
        <taxon>Anseriformes</taxon>
        <taxon>Anatidae</taxon>
        <taxon>Anatinae</taxon>
        <taxon>Anas</taxon>
    </lineage>
</organism>
<evidence type="ECO:0000256" key="3">
    <source>
        <dbReference type="ARBA" id="ARBA00023155"/>
    </source>
</evidence>
<dbReference type="PROSITE" id="PS00027">
    <property type="entry name" value="HOMEOBOX_1"/>
    <property type="match status" value="1"/>
</dbReference>
<evidence type="ECO:0000256" key="5">
    <source>
        <dbReference type="PROSITE-ProRule" id="PRU00108"/>
    </source>
</evidence>
<dbReference type="GO" id="GO:0030521">
    <property type="term" value="P:androgen receptor signaling pathway"/>
    <property type="evidence" value="ECO:0007669"/>
    <property type="project" value="Ensembl"/>
</dbReference>
<dbReference type="InterPro" id="IPR050394">
    <property type="entry name" value="Homeobox_NK-like"/>
</dbReference>
<dbReference type="CDD" id="cd00086">
    <property type="entry name" value="homeodomain"/>
    <property type="match status" value="1"/>
</dbReference>
<dbReference type="GO" id="GO:0071466">
    <property type="term" value="P:cellular response to xenobiotic stimulus"/>
    <property type="evidence" value="ECO:0007669"/>
    <property type="project" value="Ensembl"/>
</dbReference>
<dbReference type="GO" id="GO:0045944">
    <property type="term" value="P:positive regulation of transcription by RNA polymerase II"/>
    <property type="evidence" value="ECO:0007669"/>
    <property type="project" value="Ensembl"/>
</dbReference>
<dbReference type="GO" id="GO:0032880">
    <property type="term" value="P:regulation of protein localization"/>
    <property type="evidence" value="ECO:0007669"/>
    <property type="project" value="Ensembl"/>
</dbReference>
<evidence type="ECO:0000256" key="7">
    <source>
        <dbReference type="SAM" id="MobiDB-lite"/>
    </source>
</evidence>
<dbReference type="Proteomes" id="UP000016666">
    <property type="component" value="Chromosome 23"/>
</dbReference>
<sequence length="280" mass="30179">MSAGVLPPGGQRAPSSPQKTVPTPSRPRTSFLIQDILWDGAEQRTRAEQSERRGFGSPEDGEPGAAPGDPPRSPRAPGASPAQPQDADTDATAETPLCDCVPPKKSLPRTPRASPRPAKRSRAAFTHSQVLELERKFSHQKYLSAPERAHLAQNLQLTETQVKIWFQNRRYKTKRRLGGSNLGGLEPGRKVAEPPPGPAAGTARRCPLPALPLLPAGLEPRGVVSREAGFPLQIFNFSPPCPALLLLMVIRRWRISTLAAVMLGVLLVAAQASLVSVICF</sequence>
<dbReference type="GO" id="GO:2001244">
    <property type="term" value="P:positive regulation of intrinsic apoptotic signaling pathway"/>
    <property type="evidence" value="ECO:0007669"/>
    <property type="project" value="Ensembl"/>
</dbReference>
<dbReference type="GO" id="GO:0007507">
    <property type="term" value="P:heart development"/>
    <property type="evidence" value="ECO:0007669"/>
    <property type="project" value="Ensembl"/>
</dbReference>
<feature type="compositionally biased region" description="Polar residues" evidence="7">
    <location>
        <begin position="13"/>
        <end position="32"/>
    </location>
</feature>
<evidence type="ECO:0000313" key="11">
    <source>
        <dbReference type="Proteomes" id="UP000016666"/>
    </source>
</evidence>
<feature type="region of interest" description="Disordered" evidence="7">
    <location>
        <begin position="1"/>
        <end position="124"/>
    </location>
</feature>
<protein>
    <submittedName>
        <fullName evidence="10">NK3 homeobox 1</fullName>
    </submittedName>
</protein>
<keyword evidence="2 5" id="KW-0238">DNA-binding</keyword>
<dbReference type="Pfam" id="PF00046">
    <property type="entry name" value="Homeodomain"/>
    <property type="match status" value="1"/>
</dbReference>
<dbReference type="GO" id="GO:0051781">
    <property type="term" value="P:positive regulation of cell division"/>
    <property type="evidence" value="ECO:0007669"/>
    <property type="project" value="Ensembl"/>
</dbReference>
<feature type="domain" description="Homeobox" evidence="9">
    <location>
        <begin position="116"/>
        <end position="176"/>
    </location>
</feature>
<feature type="transmembrane region" description="Helical" evidence="8">
    <location>
        <begin position="257"/>
        <end position="278"/>
    </location>
</feature>
<dbReference type="GO" id="GO:0030331">
    <property type="term" value="F:nuclear estrogen receptor binding"/>
    <property type="evidence" value="ECO:0007669"/>
    <property type="project" value="Ensembl"/>
</dbReference>
<dbReference type="GO" id="GO:0006974">
    <property type="term" value="P:DNA damage response"/>
    <property type="evidence" value="ECO:0007669"/>
    <property type="project" value="Ensembl"/>
</dbReference>
<dbReference type="SMART" id="SM00389">
    <property type="entry name" value="HOX"/>
    <property type="match status" value="1"/>
</dbReference>
<dbReference type="GO" id="GO:0043569">
    <property type="term" value="P:negative regulation of insulin-like growth factor receptor signaling pathway"/>
    <property type="evidence" value="ECO:0007669"/>
    <property type="project" value="Ensembl"/>
</dbReference>
<evidence type="ECO:0000256" key="4">
    <source>
        <dbReference type="ARBA" id="ARBA00023242"/>
    </source>
</evidence>
<dbReference type="PANTHER" id="PTHR24340:SF38">
    <property type="entry name" value="HOMEOBOX PROTEIN NKX-3.1"/>
    <property type="match status" value="1"/>
</dbReference>
<dbReference type="GeneTree" id="ENSGT00940000160930"/>
<dbReference type="GO" id="GO:0071456">
    <property type="term" value="P:cellular response to hypoxia"/>
    <property type="evidence" value="ECO:0007669"/>
    <property type="project" value="Ensembl"/>
</dbReference>
<evidence type="ECO:0000256" key="2">
    <source>
        <dbReference type="ARBA" id="ARBA00023125"/>
    </source>
</evidence>
<keyword evidence="8" id="KW-0472">Membrane</keyword>
<dbReference type="GO" id="GO:0140416">
    <property type="term" value="F:transcription regulator inhibitor activity"/>
    <property type="evidence" value="ECO:0007669"/>
    <property type="project" value="Ensembl"/>
</dbReference>
<dbReference type="GO" id="GO:0060037">
    <property type="term" value="P:pharyngeal system development"/>
    <property type="evidence" value="ECO:0007669"/>
    <property type="project" value="Ensembl"/>
</dbReference>
<dbReference type="SUPFAM" id="SSF46689">
    <property type="entry name" value="Homeodomain-like"/>
    <property type="match status" value="1"/>
</dbReference>
<dbReference type="InterPro" id="IPR001356">
    <property type="entry name" value="HD"/>
</dbReference>
<feature type="DNA-binding region" description="Homeobox" evidence="5">
    <location>
        <begin position="118"/>
        <end position="177"/>
    </location>
</feature>
<keyword evidence="4 5" id="KW-0539">Nucleus</keyword>
<dbReference type="GO" id="GO:0090734">
    <property type="term" value="C:site of DNA damage"/>
    <property type="evidence" value="ECO:0007669"/>
    <property type="project" value="Ensembl"/>
</dbReference>
<accession>A0A493TEA6</accession>
<dbReference type="GO" id="GO:0000122">
    <property type="term" value="P:negative regulation of transcription by RNA polymerase II"/>
    <property type="evidence" value="ECO:0007669"/>
    <property type="project" value="Ensembl"/>
</dbReference>
<reference evidence="10" key="3">
    <citation type="submission" date="2025-09" db="UniProtKB">
        <authorList>
            <consortium name="Ensembl"/>
        </authorList>
    </citation>
    <scope>IDENTIFICATION</scope>
</reference>
<dbReference type="GO" id="GO:0050680">
    <property type="term" value="P:negative regulation of epithelial cell proliferation"/>
    <property type="evidence" value="ECO:0007669"/>
    <property type="project" value="Ensembl"/>
</dbReference>
<dbReference type="GO" id="GO:0097162">
    <property type="term" value="F:MADS box domain binding"/>
    <property type="evidence" value="ECO:0007669"/>
    <property type="project" value="Ensembl"/>
</dbReference>
<dbReference type="GO" id="GO:0051897">
    <property type="term" value="P:positive regulation of phosphatidylinositol 3-kinase/protein kinase B signal transduction"/>
    <property type="evidence" value="ECO:0007669"/>
    <property type="project" value="Ensembl"/>
</dbReference>
<comment type="subcellular location">
    <subcellularLocation>
        <location evidence="1 5 6">Nucleus</location>
    </subcellularLocation>
</comment>
<dbReference type="Gene3D" id="1.10.10.60">
    <property type="entry name" value="Homeodomain-like"/>
    <property type="match status" value="1"/>
</dbReference>
<dbReference type="GO" id="GO:0008284">
    <property type="term" value="P:positive regulation of cell population proliferation"/>
    <property type="evidence" value="ECO:0007669"/>
    <property type="project" value="Ensembl"/>
</dbReference>
<dbReference type="GO" id="GO:0010628">
    <property type="term" value="P:positive regulation of gene expression"/>
    <property type="evidence" value="ECO:0007669"/>
    <property type="project" value="Ensembl"/>
</dbReference>
<dbReference type="InterPro" id="IPR017970">
    <property type="entry name" value="Homeobox_CS"/>
</dbReference>
<dbReference type="PANTHER" id="PTHR24340">
    <property type="entry name" value="HOMEOBOX PROTEIN NKX"/>
    <property type="match status" value="1"/>
</dbReference>
<reference evidence="10 11" key="1">
    <citation type="submission" date="2017-10" db="EMBL/GenBank/DDBJ databases">
        <title>A new Pekin duck reference genome.</title>
        <authorList>
            <person name="Hou Z.-C."/>
            <person name="Zhou Z.-K."/>
            <person name="Zhu F."/>
            <person name="Hou S.-S."/>
        </authorList>
    </citation>
    <scope>NUCLEOTIDE SEQUENCE [LARGE SCALE GENOMIC DNA]</scope>
</reference>
<dbReference type="GO" id="GO:0005654">
    <property type="term" value="C:nucleoplasm"/>
    <property type="evidence" value="ECO:0007669"/>
    <property type="project" value="Ensembl"/>
</dbReference>
<dbReference type="GO" id="GO:0071356">
    <property type="term" value="P:cellular response to tumor necrosis factor"/>
    <property type="evidence" value="ECO:0007669"/>
    <property type="project" value="Ensembl"/>
</dbReference>
<dbReference type="GO" id="GO:0048754">
    <property type="term" value="P:branching morphogenesis of an epithelial tube"/>
    <property type="evidence" value="ECO:0007669"/>
    <property type="project" value="Ensembl"/>
</dbReference>
<keyword evidence="11" id="KW-1185">Reference proteome</keyword>
<dbReference type="GO" id="GO:0030154">
    <property type="term" value="P:cell differentiation"/>
    <property type="evidence" value="ECO:0007669"/>
    <property type="project" value="TreeGrafter"/>
</dbReference>
<dbReference type="PROSITE" id="PS50071">
    <property type="entry name" value="HOMEOBOX_2"/>
    <property type="match status" value="1"/>
</dbReference>
<dbReference type="GO" id="GO:2000836">
    <property type="term" value="P:positive regulation of androgen secretion"/>
    <property type="evidence" value="ECO:0007669"/>
    <property type="project" value="Ensembl"/>
</dbReference>
<proteinExistence type="predicted"/>
<dbReference type="PRINTS" id="PR00024">
    <property type="entry name" value="HOMEOBOX"/>
</dbReference>
<keyword evidence="8" id="KW-0812">Transmembrane</keyword>
<dbReference type="AlphaFoldDB" id="A0A493TEA6"/>
<dbReference type="GO" id="GO:0008656">
    <property type="term" value="F:cysteine-type endopeptidase activator activity involved in apoptotic process"/>
    <property type="evidence" value="ECO:0007669"/>
    <property type="project" value="Ensembl"/>
</dbReference>
<dbReference type="GO" id="GO:0042826">
    <property type="term" value="F:histone deacetylase binding"/>
    <property type="evidence" value="ECO:0007669"/>
    <property type="project" value="Ensembl"/>
</dbReference>
<evidence type="ECO:0000256" key="8">
    <source>
        <dbReference type="SAM" id="Phobius"/>
    </source>
</evidence>
<feature type="compositionally biased region" description="Low complexity" evidence="7">
    <location>
        <begin position="75"/>
        <end position="96"/>
    </location>
</feature>
<evidence type="ECO:0000256" key="6">
    <source>
        <dbReference type="RuleBase" id="RU000682"/>
    </source>
</evidence>
<dbReference type="GO" id="GO:0033574">
    <property type="term" value="P:response to testosterone"/>
    <property type="evidence" value="ECO:0007669"/>
    <property type="project" value="Ensembl"/>
</dbReference>
<dbReference type="GO" id="GO:0060664">
    <property type="term" value="P:epithelial cell proliferation involved in salivary gland morphogenesis"/>
    <property type="evidence" value="ECO:0007669"/>
    <property type="project" value="Ensembl"/>
</dbReference>
<dbReference type="GO" id="GO:0045931">
    <property type="term" value="P:positive regulation of mitotic cell cycle"/>
    <property type="evidence" value="ECO:0007669"/>
    <property type="project" value="Ensembl"/>
</dbReference>
<gene>
    <name evidence="10" type="primary">NKX3-1</name>
</gene>
<dbReference type="GO" id="GO:0001656">
    <property type="term" value="P:metanephros development"/>
    <property type="evidence" value="ECO:0007669"/>
    <property type="project" value="Ensembl"/>
</dbReference>
<keyword evidence="3 5" id="KW-0371">Homeobox</keyword>
<dbReference type="GO" id="GO:0071347">
    <property type="term" value="P:cellular response to interleukin-1"/>
    <property type="evidence" value="ECO:0007669"/>
    <property type="project" value="Ensembl"/>
</dbReference>